<sequence length="1035" mass="114361">MDLDKFRRTRPYASQLYGIYQPLLGWKSRQQARRISDGLRAVYIRSIKDLPLQRTVYALAETSPRTAAPAQASTAPIAFGRGLAPFGSAVGRKSLDAIGPVSASAIRAKLSKASVTERLAEITTELRGAGAADVTQQIEEETQAADWLVALGEAADDRQLQLLMASPRTKAATVAELMVDMRWITELLDPAHSELMQACISPIGLVHLYRQYFFEFDSFLGPSVQHIWMSPGSTLELIEVSTRKVLQERQIEQASESLEKSEKSSSLEDELSEAQKQENSQNTKIGVSLSNTLNVGPAFINNSTNVSSSLNYDTTSTRSREQTHRSRRNQSEQTATELKQSYKSVFRTLTEDTDTQSKRYVLANSTDKLLNYELRRKMRQVGVQLQDVGSYLCWQTYIDDPGRELGIADLVHVAQPADLSQVADPVRPPPVGEYADPPFTVQWTWKSNDDRWRVGMRVITTKLVTPQPGFVYSRSEVRIVSGEPWAFGTWPQGDMPDNARQTVAYQKGNMAPDSLTIPATQIPAPNGATERNITMIFIGMMIYREMGDDDEHPFTLEVTVYYKPSQQNLADTEARYLKAVDEATEEKKRLYADAVFKSARDRIKAASNLQPRKFEDLREEERIVVYRNLIRKLLDVAGVKSPTSQIRHVFAELVQSIFDVDQMLYFVAPEWWQPRPLPDELPQPVQGDTSFALADGLTRQVGWNGPQSARHDNYYVTEESAPAKMGSSLGWLLQLDGDTPRNAFLNAPWVKAVVPIRDGMELRALGWLSDDAIEGSDGLTALYAARDDAERAAILATLRAFSFADAGLNARYAQLDPASLTIRDAIHAIIARLQAKSAKGRAVAMNPNAQPGEVMGALPVDQVFEFGFAPIDGFKAEQTEPFDIFDQWIETVPTDQIVPVEVRYDPVTGAMIDTEGETEPGTGTGTGPVPVAGGPIYLQIADQTQRLAATDIIDRIRTIMPGVQVEDGIDLEPSSSPDGTEVRYFHPADLTLAAAVAGCVQDVLSSGPSLTRITNVPVTVSAGTVEVWIGRNQAL</sequence>
<comment type="caution">
    <text evidence="2">The sequence shown here is derived from an EMBL/GenBank/DDBJ whole genome shotgun (WGS) entry which is preliminary data.</text>
</comment>
<dbReference type="Proteomes" id="UP000637002">
    <property type="component" value="Unassembled WGS sequence"/>
</dbReference>
<dbReference type="RefSeq" id="WP_188608955.1">
    <property type="nucleotide sequence ID" value="NZ_BMGG01000003.1"/>
</dbReference>
<organism evidence="2 3">
    <name type="scientific">Chelatococcus reniformis</name>
    <dbReference type="NCBI Taxonomy" id="1494448"/>
    <lineage>
        <taxon>Bacteria</taxon>
        <taxon>Pseudomonadati</taxon>
        <taxon>Pseudomonadota</taxon>
        <taxon>Alphaproteobacteria</taxon>
        <taxon>Hyphomicrobiales</taxon>
        <taxon>Chelatococcaceae</taxon>
        <taxon>Chelatococcus</taxon>
    </lineage>
</organism>
<proteinExistence type="predicted"/>
<feature type="region of interest" description="Disordered" evidence="1">
    <location>
        <begin position="306"/>
        <end position="337"/>
    </location>
</feature>
<feature type="region of interest" description="Disordered" evidence="1">
    <location>
        <begin position="253"/>
        <end position="285"/>
    </location>
</feature>
<feature type="compositionally biased region" description="Basic and acidic residues" evidence="1">
    <location>
        <begin position="253"/>
        <end position="266"/>
    </location>
</feature>
<reference evidence="2" key="2">
    <citation type="submission" date="2020-09" db="EMBL/GenBank/DDBJ databases">
        <authorList>
            <person name="Sun Q."/>
            <person name="Zhou Y."/>
        </authorList>
    </citation>
    <scope>NUCLEOTIDE SEQUENCE</scope>
    <source>
        <strain evidence="2">CGMCC 1.12919</strain>
    </source>
</reference>
<evidence type="ECO:0000313" key="2">
    <source>
        <dbReference type="EMBL" id="GGC60975.1"/>
    </source>
</evidence>
<evidence type="ECO:0000256" key="1">
    <source>
        <dbReference type="SAM" id="MobiDB-lite"/>
    </source>
</evidence>
<protein>
    <submittedName>
        <fullName evidence="2">Uncharacterized protein</fullName>
    </submittedName>
</protein>
<accession>A0A916U5U0</accession>
<dbReference type="EMBL" id="BMGG01000003">
    <property type="protein sequence ID" value="GGC60975.1"/>
    <property type="molecule type" value="Genomic_DNA"/>
</dbReference>
<reference evidence="2" key="1">
    <citation type="journal article" date="2014" name="Int. J. Syst. Evol. Microbiol.">
        <title>Complete genome sequence of Corynebacterium casei LMG S-19264T (=DSM 44701T), isolated from a smear-ripened cheese.</title>
        <authorList>
            <consortium name="US DOE Joint Genome Institute (JGI-PGF)"/>
            <person name="Walter F."/>
            <person name="Albersmeier A."/>
            <person name="Kalinowski J."/>
            <person name="Ruckert C."/>
        </authorList>
    </citation>
    <scope>NUCLEOTIDE SEQUENCE</scope>
    <source>
        <strain evidence="2">CGMCC 1.12919</strain>
    </source>
</reference>
<dbReference type="AlphaFoldDB" id="A0A916U5U0"/>
<keyword evidence="3" id="KW-1185">Reference proteome</keyword>
<name>A0A916U5U0_9HYPH</name>
<feature type="compositionally biased region" description="Polar residues" evidence="1">
    <location>
        <begin position="306"/>
        <end position="317"/>
    </location>
</feature>
<evidence type="ECO:0000313" key="3">
    <source>
        <dbReference type="Proteomes" id="UP000637002"/>
    </source>
</evidence>
<gene>
    <name evidence="2" type="ORF">GCM10010994_19470</name>
</gene>